<dbReference type="Pfam" id="PF00271">
    <property type="entry name" value="Helicase_C"/>
    <property type="match status" value="1"/>
</dbReference>
<dbReference type="GO" id="GO:0005524">
    <property type="term" value="F:ATP binding"/>
    <property type="evidence" value="ECO:0007669"/>
    <property type="project" value="UniProtKB-KW"/>
</dbReference>
<evidence type="ECO:0008006" key="13">
    <source>
        <dbReference type="Google" id="ProtNLM"/>
    </source>
</evidence>
<evidence type="ECO:0000256" key="3">
    <source>
        <dbReference type="ARBA" id="ARBA00022771"/>
    </source>
</evidence>
<keyword evidence="5" id="KW-0347">Helicase</keyword>
<evidence type="ECO:0000259" key="10">
    <source>
        <dbReference type="PROSITE" id="PS51194"/>
    </source>
</evidence>
<keyword evidence="2" id="KW-0547">Nucleotide-binding</keyword>
<organism evidence="11 12">
    <name type="scientific">Effrenium voratum</name>
    <dbReference type="NCBI Taxonomy" id="2562239"/>
    <lineage>
        <taxon>Eukaryota</taxon>
        <taxon>Sar</taxon>
        <taxon>Alveolata</taxon>
        <taxon>Dinophyceae</taxon>
        <taxon>Suessiales</taxon>
        <taxon>Symbiodiniaceae</taxon>
        <taxon>Effrenium</taxon>
    </lineage>
</organism>
<keyword evidence="7" id="KW-0067">ATP-binding</keyword>
<name>A0AA36J1I6_9DINO</name>
<keyword evidence="4" id="KW-0378">Hydrolase</keyword>
<dbReference type="PANTHER" id="PTHR45626:SF26">
    <property type="entry name" value="FAMILY HELICASE, PUTATIVE (AFU_ORTHOLOGUE AFUA_2G09120)-RELATED"/>
    <property type="match status" value="1"/>
</dbReference>
<comment type="caution">
    <text evidence="11">The sequence shown here is derived from an EMBL/GenBank/DDBJ whole genome shotgun (WGS) entry which is preliminary data.</text>
</comment>
<evidence type="ECO:0000259" key="9">
    <source>
        <dbReference type="PROSITE" id="PS50089"/>
    </source>
</evidence>
<dbReference type="InterPro" id="IPR017907">
    <property type="entry name" value="Znf_RING_CS"/>
</dbReference>
<dbReference type="GO" id="GO:0004386">
    <property type="term" value="F:helicase activity"/>
    <property type="evidence" value="ECO:0007669"/>
    <property type="project" value="UniProtKB-KW"/>
</dbReference>
<dbReference type="EMBL" id="CAUJNA010003267">
    <property type="protein sequence ID" value="CAJ1397496.1"/>
    <property type="molecule type" value="Genomic_DNA"/>
</dbReference>
<dbReference type="PROSITE" id="PS00518">
    <property type="entry name" value="ZF_RING_1"/>
    <property type="match status" value="1"/>
</dbReference>
<dbReference type="GO" id="GO:0006281">
    <property type="term" value="P:DNA repair"/>
    <property type="evidence" value="ECO:0007669"/>
    <property type="project" value="TreeGrafter"/>
</dbReference>
<dbReference type="Proteomes" id="UP001178507">
    <property type="component" value="Unassembled WGS sequence"/>
</dbReference>
<dbReference type="PROSITE" id="PS51194">
    <property type="entry name" value="HELICASE_CTER"/>
    <property type="match status" value="1"/>
</dbReference>
<feature type="domain" description="RING-type" evidence="9">
    <location>
        <begin position="799"/>
        <end position="843"/>
    </location>
</feature>
<dbReference type="SMART" id="SM00184">
    <property type="entry name" value="RING"/>
    <property type="match status" value="1"/>
</dbReference>
<evidence type="ECO:0000256" key="7">
    <source>
        <dbReference type="ARBA" id="ARBA00022840"/>
    </source>
</evidence>
<dbReference type="InterPro" id="IPR001650">
    <property type="entry name" value="Helicase_C-like"/>
</dbReference>
<evidence type="ECO:0000313" key="12">
    <source>
        <dbReference type="Proteomes" id="UP001178507"/>
    </source>
</evidence>
<dbReference type="GO" id="GO:0008270">
    <property type="term" value="F:zinc ion binding"/>
    <property type="evidence" value="ECO:0007669"/>
    <property type="project" value="UniProtKB-KW"/>
</dbReference>
<feature type="domain" description="Helicase C-terminal" evidence="10">
    <location>
        <begin position="885"/>
        <end position="1033"/>
    </location>
</feature>
<dbReference type="Gene3D" id="3.30.40.10">
    <property type="entry name" value="Zinc/RING finger domain, C3HC4 (zinc finger)"/>
    <property type="match status" value="1"/>
</dbReference>
<accession>A0AA36J1I6</accession>
<dbReference type="GO" id="GO:0005634">
    <property type="term" value="C:nucleus"/>
    <property type="evidence" value="ECO:0007669"/>
    <property type="project" value="TreeGrafter"/>
</dbReference>
<dbReference type="SUPFAM" id="SSF57850">
    <property type="entry name" value="RING/U-box"/>
    <property type="match status" value="1"/>
</dbReference>
<gene>
    <name evidence="11" type="ORF">EVOR1521_LOCUS21501</name>
</gene>
<dbReference type="AlphaFoldDB" id="A0AA36J1I6"/>
<dbReference type="Gene3D" id="3.50.30.30">
    <property type="match status" value="1"/>
</dbReference>
<evidence type="ECO:0000256" key="4">
    <source>
        <dbReference type="ARBA" id="ARBA00022801"/>
    </source>
</evidence>
<dbReference type="CDD" id="cd18793">
    <property type="entry name" value="SF2_C_SNF"/>
    <property type="match status" value="1"/>
</dbReference>
<evidence type="ECO:0000256" key="2">
    <source>
        <dbReference type="ARBA" id="ARBA00022741"/>
    </source>
</evidence>
<evidence type="ECO:0000256" key="1">
    <source>
        <dbReference type="ARBA" id="ARBA00022723"/>
    </source>
</evidence>
<evidence type="ECO:0000256" key="8">
    <source>
        <dbReference type="PROSITE-ProRule" id="PRU00175"/>
    </source>
</evidence>
<keyword evidence="12" id="KW-1185">Reference proteome</keyword>
<reference evidence="11" key="1">
    <citation type="submission" date="2023-08" db="EMBL/GenBank/DDBJ databases">
        <authorList>
            <person name="Chen Y."/>
            <person name="Shah S."/>
            <person name="Dougan E. K."/>
            <person name="Thang M."/>
            <person name="Chan C."/>
        </authorList>
    </citation>
    <scope>NUCLEOTIDE SEQUENCE</scope>
</reference>
<dbReference type="InterPro" id="IPR049730">
    <property type="entry name" value="SNF2/RAD54-like_C"/>
</dbReference>
<protein>
    <recommendedName>
        <fullName evidence="13">RING-type domain-containing protein</fullName>
    </recommendedName>
</protein>
<dbReference type="InterPro" id="IPR027417">
    <property type="entry name" value="P-loop_NTPase"/>
</dbReference>
<evidence type="ECO:0000256" key="5">
    <source>
        <dbReference type="ARBA" id="ARBA00022806"/>
    </source>
</evidence>
<dbReference type="GO" id="GO:0016787">
    <property type="term" value="F:hydrolase activity"/>
    <property type="evidence" value="ECO:0007669"/>
    <property type="project" value="UniProtKB-KW"/>
</dbReference>
<evidence type="ECO:0000313" key="11">
    <source>
        <dbReference type="EMBL" id="CAJ1397496.1"/>
    </source>
</evidence>
<keyword evidence="3 8" id="KW-0863">Zinc-finger</keyword>
<dbReference type="PROSITE" id="PS50089">
    <property type="entry name" value="ZF_RING_2"/>
    <property type="match status" value="1"/>
</dbReference>
<dbReference type="GO" id="GO:0008094">
    <property type="term" value="F:ATP-dependent activity, acting on DNA"/>
    <property type="evidence" value="ECO:0007669"/>
    <property type="project" value="TreeGrafter"/>
</dbReference>
<keyword evidence="6" id="KW-0862">Zinc</keyword>
<dbReference type="PANTHER" id="PTHR45626">
    <property type="entry name" value="TRANSCRIPTION TERMINATION FACTOR 2-RELATED"/>
    <property type="match status" value="1"/>
</dbReference>
<sequence length="1033" mass="112598">MGPVDAQEPELPSLLVGDLLIRHPDLAGLDSPAELFAVDAPEAASPPRWGIFWASAFRDAPPLPEALRAQLPEEGGFVARPLVLPPHSLRLSKGRFLQAPRRELHAELGFPEPALISNEVFAELRYGLAPSVVQRLDFEDIREGTLRLFAIPGFEGDVRLVMVVDEQAAAAVAQSLVHAEGGVQRKRLLDFLHAAAASPCAAKWPCSGEVISGEVVESLLQRPAEAERESNGTDGLFPHQAATIEWMQRIERRGVEKLQVEPLRFAGVALGASYQLQLPCGGVIAHPPGSGKTRIIAALVRETSGPAEGYAASWLRWLLTCGDERQAPLRRAEVRTAWQALKGGCATLIVAPAHLRQQWLEELRGQSAAHAAEVLDYEAAGALGTSAAFGRLVVDEPQDCPGCAWQPLQRLAEEFRETGRGVWQLCGTARSHLDSLGPLLLGWRGWHVAWRQSEWTGQPQLAHLIRTRFLADPPWACLPRPPLEWHNEAVVLRPRESADVAVANLAGFVLDSVLLLSFGASAAFAAAQERDQLLMQMGWYNCVGASLLPVAEHALADWEGTVASRSQQKLQKLGEEIARLEASESQQGLRYQLAGGDAALAPDLSFLSVETVRVAVEGLRDTAATFPACAAEWNALLPRGSFRGVLRCESVGGGFDGAVALLWEAADFAKAATEAQAAGAVAAIFAAAEQERPFGYRHEETPPGIPCCMVGPALAAELLAALEMRKELQVEVRVLVQETAEEDRDVEEGLVSAFIANDAVESELHRRLQALRGERDRCERSLRFARQMRHLLERNEAHCPVCLAQGEEAEAFAVLPDCFHILCRACLEQQAGMGPSFACPMCRISVFRLDIVVFRAPGRRPAVVVPDGEAPSAESEALETEVPSKLERLLALLGQILADPEERVLVYTQWATHVVYLQKVLEQSGLPALALVGELRDTMDVLSRFGSAGAPRVLLLSSQRHSSGINLQMARHVVIVHPYCTPTATSQDSISRLQMLAFEAQAIGRVRRFPQKKAVHVHRLFAVGSVEEELYRR</sequence>
<dbReference type="InterPro" id="IPR013083">
    <property type="entry name" value="Znf_RING/FYVE/PHD"/>
</dbReference>
<dbReference type="InterPro" id="IPR050628">
    <property type="entry name" value="SNF2_RAD54_helicase_TF"/>
</dbReference>
<dbReference type="Gene3D" id="3.40.50.300">
    <property type="entry name" value="P-loop containing nucleotide triphosphate hydrolases"/>
    <property type="match status" value="2"/>
</dbReference>
<dbReference type="SUPFAM" id="SSF52540">
    <property type="entry name" value="P-loop containing nucleoside triphosphate hydrolases"/>
    <property type="match status" value="2"/>
</dbReference>
<keyword evidence="1" id="KW-0479">Metal-binding</keyword>
<proteinExistence type="predicted"/>
<dbReference type="InterPro" id="IPR001841">
    <property type="entry name" value="Znf_RING"/>
</dbReference>
<evidence type="ECO:0000256" key="6">
    <source>
        <dbReference type="ARBA" id="ARBA00022833"/>
    </source>
</evidence>